<keyword evidence="3" id="KW-1185">Reference proteome</keyword>
<dbReference type="RefSeq" id="WP_239130759.1">
    <property type="nucleotide sequence ID" value="NZ_BAAAYJ010000087.1"/>
</dbReference>
<comment type="caution">
    <text evidence="2">The sequence shown here is derived from an EMBL/GenBank/DDBJ whole genome shotgun (WGS) entry which is preliminary data.</text>
</comment>
<protein>
    <submittedName>
        <fullName evidence="2">Uncharacterized protein</fullName>
    </submittedName>
</protein>
<feature type="compositionally biased region" description="Pro residues" evidence="1">
    <location>
        <begin position="1"/>
        <end position="10"/>
    </location>
</feature>
<organism evidence="2 3">
    <name type="scientific">Actinoplanes nipponensis</name>
    <dbReference type="NCBI Taxonomy" id="135950"/>
    <lineage>
        <taxon>Bacteria</taxon>
        <taxon>Bacillati</taxon>
        <taxon>Actinomycetota</taxon>
        <taxon>Actinomycetes</taxon>
        <taxon>Micromonosporales</taxon>
        <taxon>Micromonosporaceae</taxon>
        <taxon>Actinoplanes</taxon>
    </lineage>
</organism>
<gene>
    <name evidence="2" type="ORF">Ani05nite_60530</name>
</gene>
<evidence type="ECO:0000313" key="3">
    <source>
        <dbReference type="Proteomes" id="UP000647172"/>
    </source>
</evidence>
<proteinExistence type="predicted"/>
<name>A0A919MK57_9ACTN</name>
<dbReference type="AlphaFoldDB" id="A0A919MK57"/>
<evidence type="ECO:0000256" key="1">
    <source>
        <dbReference type="SAM" id="MobiDB-lite"/>
    </source>
</evidence>
<dbReference type="Proteomes" id="UP000647172">
    <property type="component" value="Unassembled WGS sequence"/>
</dbReference>
<evidence type="ECO:0000313" key="2">
    <source>
        <dbReference type="EMBL" id="GIE52519.1"/>
    </source>
</evidence>
<feature type="region of interest" description="Disordered" evidence="1">
    <location>
        <begin position="1"/>
        <end position="43"/>
    </location>
</feature>
<reference evidence="2" key="1">
    <citation type="submission" date="2021-01" db="EMBL/GenBank/DDBJ databases">
        <title>Whole genome shotgun sequence of Actinoplanes nipponensis NBRC 14063.</title>
        <authorList>
            <person name="Komaki H."/>
            <person name="Tamura T."/>
        </authorList>
    </citation>
    <scope>NUCLEOTIDE SEQUENCE</scope>
    <source>
        <strain evidence="2">NBRC 14063</strain>
    </source>
</reference>
<sequence>MTRPPTPPDVPGDLPASLAARPRDVRRGLPIPPVNEHPDPHGGPGTYVDFTTLNTTISTRLAAGRVCSLCGESMEYWVAFLGTPRAVELRRFTDPPGHPECMKAALTLCPHIALARHRRARADRPSAGIMPPGSHGTKPDGWTLGITRSYRTMFVPEHGLTVYLPAPFRTVHSYVYGPDGRLRPRPATG</sequence>
<accession>A0A919MK57</accession>
<dbReference type="EMBL" id="BOMQ01000070">
    <property type="protein sequence ID" value="GIE52519.1"/>
    <property type="molecule type" value="Genomic_DNA"/>
</dbReference>